<dbReference type="RefSeq" id="WP_345400334.1">
    <property type="nucleotide sequence ID" value="NZ_BAABLA010000099.1"/>
</dbReference>
<feature type="domain" description="CdaR GGDEF-like" evidence="3">
    <location>
        <begin position="294"/>
        <end position="417"/>
    </location>
</feature>
<dbReference type="Pfam" id="PF13556">
    <property type="entry name" value="HTH_30"/>
    <property type="match status" value="1"/>
</dbReference>
<comment type="caution">
    <text evidence="4">The sequence shown here is derived from an EMBL/GenBank/DDBJ whole genome shotgun (WGS) entry which is preliminary data.</text>
</comment>
<dbReference type="InterPro" id="IPR041522">
    <property type="entry name" value="CdaR_GGDEF"/>
</dbReference>
<dbReference type="InterPro" id="IPR051448">
    <property type="entry name" value="CdaR-like_regulators"/>
</dbReference>
<evidence type="ECO:0000259" key="2">
    <source>
        <dbReference type="Pfam" id="PF13556"/>
    </source>
</evidence>
<accession>A0ABW2BZL5</accession>
<proteinExistence type="inferred from homology"/>
<comment type="similarity">
    <text evidence="1">Belongs to the CdaR family.</text>
</comment>
<gene>
    <name evidence="4" type="ORF">ACFQGD_11490</name>
</gene>
<organism evidence="4 5">
    <name type="scientific">Haloechinothrix salitolerans</name>
    <dbReference type="NCBI Taxonomy" id="926830"/>
    <lineage>
        <taxon>Bacteria</taxon>
        <taxon>Bacillati</taxon>
        <taxon>Actinomycetota</taxon>
        <taxon>Actinomycetes</taxon>
        <taxon>Pseudonocardiales</taxon>
        <taxon>Pseudonocardiaceae</taxon>
        <taxon>Haloechinothrix</taxon>
    </lineage>
</organism>
<reference evidence="5" key="1">
    <citation type="journal article" date="2019" name="Int. J. Syst. Evol. Microbiol.">
        <title>The Global Catalogue of Microorganisms (GCM) 10K type strain sequencing project: providing services to taxonomists for standard genome sequencing and annotation.</title>
        <authorList>
            <consortium name="The Broad Institute Genomics Platform"/>
            <consortium name="The Broad Institute Genome Sequencing Center for Infectious Disease"/>
            <person name="Wu L."/>
            <person name="Ma J."/>
        </authorList>
    </citation>
    <scope>NUCLEOTIDE SEQUENCE [LARGE SCALE GENOMIC DNA]</scope>
    <source>
        <strain evidence="5">KCTC 32255</strain>
    </source>
</reference>
<dbReference type="EMBL" id="JBHSXX010000001">
    <property type="protein sequence ID" value="MFC6867770.1"/>
    <property type="molecule type" value="Genomic_DNA"/>
</dbReference>
<dbReference type="PANTHER" id="PTHR33744:SF17">
    <property type="entry name" value="CONSERVED PROTEIN"/>
    <property type="match status" value="1"/>
</dbReference>
<sequence length="530" mass="56351">MVATLGQLLMQLGDSMLELHVAPQGLDVEVREVVICDPDDATDVREHDLALVVGARGRQAAPAVLAAGQRGAAAVAVKASATGADEPLHAAARDAEVALLGVPSEVRWSQLDVLAKDVLADVGDDAGLDAGEARTDLFGLAQTIATVTGGHISIEDSANRVLAYSSTGDEVDELRRLSILGRQGPEQYLALLRKWGVYERVRTGERVVRVEARPELGIVERLVVGVHAGRRWLGTIWVARGDKPLANRAERALLGAARVVAAQLARRRPTPDVGVQFRDSLLAGLLSGRMDPASVAGQLGASGEAPAVVLGFSVAETQQVDRSQLELLRAELINLVSVHAAAFRRSALVTALEGRTYVLLPELTGRGGANAVLRFAKEVATAAGKDLRMPVQAGVGSIGPGIAAAPESRREADRVLDTIAADRATLAASLDEVRAEVLLAETAALLREQPSVRDPRVTALAEHDRRYGGQLVPTVLRYWDAFGDVRAAAESLGVHPNTVRYRVRRAAEVSGLDLADPKQRLFAELQLRLT</sequence>
<protein>
    <submittedName>
        <fullName evidence="4">PucR family transcriptional regulator</fullName>
    </submittedName>
</protein>
<dbReference type="Gene3D" id="1.10.10.2840">
    <property type="entry name" value="PucR C-terminal helix-turn-helix domain"/>
    <property type="match status" value="1"/>
</dbReference>
<evidence type="ECO:0000313" key="4">
    <source>
        <dbReference type="EMBL" id="MFC6867770.1"/>
    </source>
</evidence>
<evidence type="ECO:0000256" key="1">
    <source>
        <dbReference type="ARBA" id="ARBA00006754"/>
    </source>
</evidence>
<name>A0ABW2BZL5_9PSEU</name>
<dbReference type="PANTHER" id="PTHR33744">
    <property type="entry name" value="CARBOHYDRATE DIACID REGULATOR"/>
    <property type="match status" value="1"/>
</dbReference>
<dbReference type="Pfam" id="PF17853">
    <property type="entry name" value="GGDEF_2"/>
    <property type="match status" value="1"/>
</dbReference>
<dbReference type="InterPro" id="IPR042070">
    <property type="entry name" value="PucR_C-HTH_sf"/>
</dbReference>
<dbReference type="InterPro" id="IPR025736">
    <property type="entry name" value="PucR_C-HTH_dom"/>
</dbReference>
<evidence type="ECO:0000259" key="3">
    <source>
        <dbReference type="Pfam" id="PF17853"/>
    </source>
</evidence>
<keyword evidence="5" id="KW-1185">Reference proteome</keyword>
<dbReference type="Proteomes" id="UP001596337">
    <property type="component" value="Unassembled WGS sequence"/>
</dbReference>
<evidence type="ECO:0000313" key="5">
    <source>
        <dbReference type="Proteomes" id="UP001596337"/>
    </source>
</evidence>
<feature type="domain" description="PucR C-terminal helix-turn-helix" evidence="2">
    <location>
        <begin position="471"/>
        <end position="528"/>
    </location>
</feature>